<gene>
    <name evidence="3" type="ORF">TL16_g11795</name>
</gene>
<dbReference type="PANTHER" id="PTHR45661">
    <property type="entry name" value="SURFACE ANTIGEN"/>
    <property type="match status" value="1"/>
</dbReference>
<dbReference type="AlphaFoldDB" id="A0A9W7BMW2"/>
<feature type="compositionally biased region" description="Basic and acidic residues" evidence="1">
    <location>
        <begin position="10"/>
        <end position="28"/>
    </location>
</feature>
<reference evidence="4" key="1">
    <citation type="journal article" date="2023" name="Commun. Biol.">
        <title>Genome analysis of Parmales, the sister group of diatoms, reveals the evolutionary specialization of diatoms from phago-mixotrophs to photoautotrophs.</title>
        <authorList>
            <person name="Ban H."/>
            <person name="Sato S."/>
            <person name="Yoshikawa S."/>
            <person name="Yamada K."/>
            <person name="Nakamura Y."/>
            <person name="Ichinomiya M."/>
            <person name="Sato N."/>
            <person name="Blanc-Mathieu R."/>
            <person name="Endo H."/>
            <person name="Kuwata A."/>
            <person name="Ogata H."/>
        </authorList>
    </citation>
    <scope>NUCLEOTIDE SEQUENCE [LARGE SCALE GENOMIC DNA]</scope>
</reference>
<comment type="caution">
    <text evidence="3">The sequence shown here is derived from an EMBL/GenBank/DDBJ whole genome shotgun (WGS) entry which is preliminary data.</text>
</comment>
<dbReference type="InterPro" id="IPR053139">
    <property type="entry name" value="Surface_bspA-like"/>
</dbReference>
<evidence type="ECO:0000256" key="2">
    <source>
        <dbReference type="SAM" id="Phobius"/>
    </source>
</evidence>
<sequence length="273" mass="29852">MSKSVASESKNGHENREMSRKKGAGNEEKDNEEGSLNLPPAESLTISTTVSTVPATTDQFMHTPEFRRHFVEFVPGDTLMTLRLATKGWKAAADAFIDEGMRSGAIIVHDGKDIRGSVLARKARRKLVRRAIFLLNITKVGNCACMWAINLVVVDIPEGVKSIGHGAFITCSSLTTVSFLTTLKSIDRSASNGCSNLDNVDLLHTNLQELGSYAFHRCSELKSMTIPDSLQTLDDYVFVECSKLVPFSIDASDDDIDTTSEVVAHLRSKQTPS</sequence>
<feature type="region of interest" description="Disordered" evidence="1">
    <location>
        <begin position="1"/>
        <end position="43"/>
    </location>
</feature>
<accession>A0A9W7BMW2</accession>
<feature type="transmembrane region" description="Helical" evidence="2">
    <location>
        <begin position="165"/>
        <end position="183"/>
    </location>
</feature>
<proteinExistence type="predicted"/>
<dbReference type="Proteomes" id="UP001162640">
    <property type="component" value="Unassembled WGS sequence"/>
</dbReference>
<evidence type="ECO:0000313" key="4">
    <source>
        <dbReference type="Proteomes" id="UP001162640"/>
    </source>
</evidence>
<keyword evidence="2" id="KW-0472">Membrane</keyword>
<dbReference type="PANTHER" id="PTHR45661:SF3">
    <property type="entry name" value="IG-LIKE DOMAIN-CONTAINING PROTEIN"/>
    <property type="match status" value="1"/>
</dbReference>
<dbReference type="InterPro" id="IPR032675">
    <property type="entry name" value="LRR_dom_sf"/>
</dbReference>
<protein>
    <submittedName>
        <fullName evidence="3">Uncharacterized protein</fullName>
    </submittedName>
</protein>
<dbReference type="InterPro" id="IPR026906">
    <property type="entry name" value="LRR_5"/>
</dbReference>
<keyword evidence="2" id="KW-0812">Transmembrane</keyword>
<feature type="transmembrane region" description="Helical" evidence="2">
    <location>
        <begin position="131"/>
        <end position="153"/>
    </location>
</feature>
<evidence type="ECO:0000256" key="1">
    <source>
        <dbReference type="SAM" id="MobiDB-lite"/>
    </source>
</evidence>
<dbReference type="SUPFAM" id="SSF52058">
    <property type="entry name" value="L domain-like"/>
    <property type="match status" value="1"/>
</dbReference>
<keyword evidence="2" id="KW-1133">Transmembrane helix</keyword>
<organism evidence="3 4">
    <name type="scientific">Triparma laevis f. inornata</name>
    <dbReference type="NCBI Taxonomy" id="1714386"/>
    <lineage>
        <taxon>Eukaryota</taxon>
        <taxon>Sar</taxon>
        <taxon>Stramenopiles</taxon>
        <taxon>Ochrophyta</taxon>
        <taxon>Bolidophyceae</taxon>
        <taxon>Parmales</taxon>
        <taxon>Triparmaceae</taxon>
        <taxon>Triparma</taxon>
    </lineage>
</organism>
<dbReference type="Gene3D" id="3.80.10.10">
    <property type="entry name" value="Ribonuclease Inhibitor"/>
    <property type="match status" value="1"/>
</dbReference>
<name>A0A9W7BMW2_9STRA</name>
<dbReference type="Pfam" id="PF13306">
    <property type="entry name" value="LRR_5"/>
    <property type="match status" value="1"/>
</dbReference>
<evidence type="ECO:0000313" key="3">
    <source>
        <dbReference type="EMBL" id="GMH90532.1"/>
    </source>
</evidence>
<dbReference type="EMBL" id="BLQM01000451">
    <property type="protein sequence ID" value="GMH90532.1"/>
    <property type="molecule type" value="Genomic_DNA"/>
</dbReference>